<evidence type="ECO:0000256" key="4">
    <source>
        <dbReference type="ARBA" id="ARBA00022475"/>
    </source>
</evidence>
<evidence type="ECO:0000256" key="7">
    <source>
        <dbReference type="ARBA" id="ARBA00022989"/>
    </source>
</evidence>
<evidence type="ECO:0000256" key="6">
    <source>
        <dbReference type="ARBA" id="ARBA00022692"/>
    </source>
</evidence>
<dbReference type="InterPro" id="IPR000412">
    <property type="entry name" value="ABC_2_transport"/>
</dbReference>
<evidence type="ECO:0000313" key="12">
    <source>
        <dbReference type="Proteomes" id="UP000316208"/>
    </source>
</evidence>
<feature type="transmembrane region" description="Helical" evidence="9">
    <location>
        <begin position="30"/>
        <end position="54"/>
    </location>
</feature>
<evidence type="ECO:0000256" key="3">
    <source>
        <dbReference type="ARBA" id="ARBA00022448"/>
    </source>
</evidence>
<feature type="transmembrane region" description="Helical" evidence="9">
    <location>
        <begin position="109"/>
        <end position="134"/>
    </location>
</feature>
<evidence type="ECO:0000256" key="9">
    <source>
        <dbReference type="RuleBase" id="RU361157"/>
    </source>
</evidence>
<feature type="transmembrane region" description="Helical" evidence="9">
    <location>
        <begin position="172"/>
        <end position="191"/>
    </location>
</feature>
<organism evidence="11 12">
    <name type="scientific">Paenibacillus popilliae</name>
    <name type="common">Bacillus popilliae</name>
    <dbReference type="NCBI Taxonomy" id="78057"/>
    <lineage>
        <taxon>Bacteria</taxon>
        <taxon>Bacillati</taxon>
        <taxon>Bacillota</taxon>
        <taxon>Bacilli</taxon>
        <taxon>Bacillales</taxon>
        <taxon>Paenibacillaceae</taxon>
        <taxon>Paenibacillus</taxon>
    </lineage>
</organism>
<evidence type="ECO:0000256" key="8">
    <source>
        <dbReference type="ARBA" id="ARBA00023136"/>
    </source>
</evidence>
<evidence type="ECO:0000256" key="2">
    <source>
        <dbReference type="ARBA" id="ARBA00007783"/>
    </source>
</evidence>
<keyword evidence="6 9" id="KW-0812">Transmembrane</keyword>
<feature type="transmembrane region" description="Helical" evidence="9">
    <location>
        <begin position="140"/>
        <end position="165"/>
    </location>
</feature>
<keyword evidence="7 9" id="KW-1133">Transmembrane helix</keyword>
<dbReference type="PIRSF" id="PIRSF006648">
    <property type="entry name" value="DrrB"/>
    <property type="match status" value="1"/>
</dbReference>
<keyword evidence="5" id="KW-0997">Cell inner membrane</keyword>
<dbReference type="PROSITE" id="PS51012">
    <property type="entry name" value="ABC_TM2"/>
    <property type="match status" value="1"/>
</dbReference>
<evidence type="ECO:0000259" key="10">
    <source>
        <dbReference type="PROSITE" id="PS51012"/>
    </source>
</evidence>
<proteinExistence type="inferred from homology"/>
<keyword evidence="12" id="KW-1185">Reference proteome</keyword>
<feature type="domain" description="ABC transmembrane type-2" evidence="10">
    <location>
        <begin position="31"/>
        <end position="249"/>
    </location>
</feature>
<dbReference type="PRINTS" id="PR00164">
    <property type="entry name" value="ABC2TRNSPORT"/>
</dbReference>
<feature type="transmembrane region" description="Helical" evidence="9">
    <location>
        <begin position="228"/>
        <end position="246"/>
    </location>
</feature>
<dbReference type="InterPro" id="IPR013525">
    <property type="entry name" value="ABC2_TM"/>
</dbReference>
<comment type="similarity">
    <text evidence="2 9">Belongs to the ABC-2 integral membrane protein family.</text>
</comment>
<name>A0ABY3AMJ0_PAEPP</name>
<protein>
    <recommendedName>
        <fullName evidence="9">Transport permease protein</fullName>
    </recommendedName>
</protein>
<keyword evidence="4 9" id="KW-1003">Cell membrane</keyword>
<keyword evidence="8 9" id="KW-0472">Membrane</keyword>
<gene>
    <name evidence="11" type="ORF">C7Y44_16285</name>
</gene>
<comment type="caution">
    <text evidence="11">The sequence shown here is derived from an EMBL/GenBank/DDBJ whole genome shotgun (WGS) entry which is preliminary data.</text>
</comment>
<dbReference type="InterPro" id="IPR047817">
    <property type="entry name" value="ABC2_TM_bact-type"/>
</dbReference>
<accession>A0ABY3AMJ0</accession>
<dbReference type="Proteomes" id="UP000316208">
    <property type="component" value="Unassembled WGS sequence"/>
</dbReference>
<sequence>MSKFKEIYSYRQMLKSMVLTDLRTRYKGSVLGFLWTFLNPLLLLVIYSVVFSIIMRMNIENYPMFLFVAMLPWTYFQSAIMSSSGIIIRNGSLVKKIFFPREILPISTVLGAAINYLFGIVILIPSLIFFGISIKWTISLFPIILIIQTILTLGISYIVSALTVFFRDLEHIIGIIFTAAFYITPIIYPVTMAPEKFQKWFYLNPMTTIVESYRDILFYGKIPSLSNLSVSLITAVIFLLLGQYLFSKMQKRFAEEI</sequence>
<dbReference type="RefSeq" id="WP_142544780.1">
    <property type="nucleotide sequence ID" value="NZ_SADY01000005.1"/>
</dbReference>
<evidence type="ECO:0000256" key="5">
    <source>
        <dbReference type="ARBA" id="ARBA00022519"/>
    </source>
</evidence>
<dbReference type="PANTHER" id="PTHR30413">
    <property type="entry name" value="INNER MEMBRANE TRANSPORT PERMEASE"/>
    <property type="match status" value="1"/>
</dbReference>
<evidence type="ECO:0000313" key="11">
    <source>
        <dbReference type="EMBL" id="TQR43699.1"/>
    </source>
</evidence>
<evidence type="ECO:0000256" key="1">
    <source>
        <dbReference type="ARBA" id="ARBA00004429"/>
    </source>
</evidence>
<feature type="transmembrane region" description="Helical" evidence="9">
    <location>
        <begin position="66"/>
        <end position="88"/>
    </location>
</feature>
<dbReference type="EMBL" id="SADY01000005">
    <property type="protein sequence ID" value="TQR43699.1"/>
    <property type="molecule type" value="Genomic_DNA"/>
</dbReference>
<reference evidence="11 12" key="1">
    <citation type="submission" date="2018-03" db="EMBL/GenBank/DDBJ databases">
        <title>Aerobic endospore-forming bacteria genome sequencing and assembly.</title>
        <authorList>
            <person name="Cavalcante D.A."/>
            <person name="Driks A."/>
            <person name="Putonti C."/>
            <person name="De-Souza M.T."/>
        </authorList>
    </citation>
    <scope>NUCLEOTIDE SEQUENCE [LARGE SCALE GENOMIC DNA]</scope>
    <source>
        <strain evidence="11 12">SDF0028</strain>
    </source>
</reference>
<dbReference type="PANTHER" id="PTHR30413:SF8">
    <property type="entry name" value="TRANSPORT PERMEASE PROTEIN"/>
    <property type="match status" value="1"/>
</dbReference>
<comment type="subcellular location">
    <subcellularLocation>
        <location evidence="1">Cell inner membrane</location>
        <topology evidence="1">Multi-pass membrane protein</topology>
    </subcellularLocation>
    <subcellularLocation>
        <location evidence="9">Cell membrane</location>
        <topology evidence="9">Multi-pass membrane protein</topology>
    </subcellularLocation>
</comment>
<dbReference type="Pfam" id="PF01061">
    <property type="entry name" value="ABC2_membrane"/>
    <property type="match status" value="1"/>
</dbReference>
<keyword evidence="3 9" id="KW-0813">Transport</keyword>